<protein>
    <submittedName>
        <fullName evidence="15">PTS glucose transporter subunit IIB</fullName>
    </submittedName>
</protein>
<feature type="transmembrane region" description="Helical" evidence="12">
    <location>
        <begin position="170"/>
        <end position="193"/>
    </location>
</feature>
<evidence type="ECO:0000259" key="14">
    <source>
        <dbReference type="PROSITE" id="PS51103"/>
    </source>
</evidence>
<evidence type="ECO:0000259" key="13">
    <source>
        <dbReference type="PROSITE" id="PS51098"/>
    </source>
</evidence>
<dbReference type="GO" id="GO:0016301">
    <property type="term" value="F:kinase activity"/>
    <property type="evidence" value="ECO:0007669"/>
    <property type="project" value="UniProtKB-KW"/>
</dbReference>
<keyword evidence="6" id="KW-0598">Phosphotransferase system</keyword>
<keyword evidence="4 15" id="KW-0762">Sugar transport</keyword>
<feature type="transmembrane region" description="Helical" evidence="12">
    <location>
        <begin position="330"/>
        <end position="353"/>
    </location>
</feature>
<feature type="active site" description="Phosphocysteine intermediate; for EIIB activity" evidence="11">
    <location>
        <position position="461"/>
    </location>
</feature>
<reference evidence="15 16" key="1">
    <citation type="journal article" date="2018" name="Infect. Genet. Evol.">
        <title>Genome-wide analysis of Borrelia turcica and 'Candidatus Borrelia tachyglossi' shows relapsing fever-like genomes with unique genomic links to Lyme disease Borrelia.</title>
        <authorList>
            <person name="Gofton A.W."/>
            <person name="Margos G."/>
            <person name="Fingerle V."/>
            <person name="Hepner S."/>
            <person name="Loh S.M."/>
            <person name="Ryan U."/>
            <person name="Irwin P."/>
            <person name="Oskam C.L."/>
        </authorList>
    </citation>
    <scope>NUCLEOTIDE SEQUENCE [LARGE SCALE GENOMIC DNA]</scope>
    <source>
        <strain evidence="15 16">IST7</strain>
    </source>
</reference>
<dbReference type="CDD" id="cd00212">
    <property type="entry name" value="PTS_IIB_glc"/>
    <property type="match status" value="1"/>
</dbReference>
<evidence type="ECO:0000256" key="5">
    <source>
        <dbReference type="ARBA" id="ARBA00022679"/>
    </source>
</evidence>
<dbReference type="GO" id="GO:0008982">
    <property type="term" value="F:protein-N(PI)-phosphohistidine-sugar phosphotransferase activity"/>
    <property type="evidence" value="ECO:0007669"/>
    <property type="project" value="InterPro"/>
</dbReference>
<dbReference type="PROSITE" id="PS51103">
    <property type="entry name" value="PTS_EIIC_TYPE_1"/>
    <property type="match status" value="1"/>
</dbReference>
<dbReference type="InterPro" id="IPR036878">
    <property type="entry name" value="Glu_permease_IIB"/>
</dbReference>
<evidence type="ECO:0000256" key="7">
    <source>
        <dbReference type="ARBA" id="ARBA00022692"/>
    </source>
</evidence>
<dbReference type="PANTHER" id="PTHR30009:SF24">
    <property type="entry name" value="PTS SYSTEM, IIBC COMPONENT"/>
    <property type="match status" value="1"/>
</dbReference>
<keyword evidence="9 12" id="KW-1133">Transmembrane helix</keyword>
<evidence type="ECO:0000313" key="16">
    <source>
        <dbReference type="Proteomes" id="UP000275571"/>
    </source>
</evidence>
<evidence type="ECO:0000256" key="3">
    <source>
        <dbReference type="ARBA" id="ARBA00022475"/>
    </source>
</evidence>
<keyword evidence="16" id="KW-1185">Reference proteome</keyword>
<evidence type="ECO:0000256" key="1">
    <source>
        <dbReference type="ARBA" id="ARBA00004651"/>
    </source>
</evidence>
<dbReference type="InterPro" id="IPR050429">
    <property type="entry name" value="PTS_Glucose_EIICBA"/>
</dbReference>
<evidence type="ECO:0000256" key="6">
    <source>
        <dbReference type="ARBA" id="ARBA00022683"/>
    </source>
</evidence>
<dbReference type="PROSITE" id="PS51098">
    <property type="entry name" value="PTS_EIIB_TYPE_1"/>
    <property type="match status" value="1"/>
</dbReference>
<comment type="subcellular location">
    <subcellularLocation>
        <location evidence="1">Cell membrane</location>
        <topology evidence="1">Multi-pass membrane protein</topology>
    </subcellularLocation>
</comment>
<proteinExistence type="predicted"/>
<feature type="transmembrane region" description="Helical" evidence="12">
    <location>
        <begin position="90"/>
        <end position="109"/>
    </location>
</feature>
<name>A0A386PNM7_9SPIR</name>
<dbReference type="Gene3D" id="3.30.1360.60">
    <property type="entry name" value="Glucose permease domain IIB"/>
    <property type="match status" value="1"/>
</dbReference>
<feature type="transmembrane region" description="Helical" evidence="12">
    <location>
        <begin position="360"/>
        <end position="380"/>
    </location>
</feature>
<keyword evidence="2" id="KW-0813">Transport</keyword>
<feature type="transmembrane region" description="Helical" evidence="12">
    <location>
        <begin position="59"/>
        <end position="83"/>
    </location>
</feature>
<dbReference type="NCBIfam" id="TIGR00826">
    <property type="entry name" value="EIIB_glc"/>
    <property type="match status" value="1"/>
</dbReference>
<dbReference type="GO" id="GO:0009401">
    <property type="term" value="P:phosphoenolpyruvate-dependent sugar phosphotransferase system"/>
    <property type="evidence" value="ECO:0007669"/>
    <property type="project" value="UniProtKB-KW"/>
</dbReference>
<dbReference type="PROSITE" id="PS01035">
    <property type="entry name" value="PTS_EIIB_TYPE_1_CYS"/>
    <property type="match status" value="1"/>
</dbReference>
<dbReference type="EMBL" id="CP028884">
    <property type="protein sequence ID" value="AYE36497.1"/>
    <property type="molecule type" value="Genomic_DNA"/>
</dbReference>
<evidence type="ECO:0000256" key="2">
    <source>
        <dbReference type="ARBA" id="ARBA00022448"/>
    </source>
</evidence>
<accession>A0A386PNM7</accession>
<dbReference type="Proteomes" id="UP000275571">
    <property type="component" value="Chromosome"/>
</dbReference>
<dbReference type="PANTHER" id="PTHR30009">
    <property type="entry name" value="CYTOCHROME C-TYPE SYNTHESIS PROTEIN AND PTS TRANSMEMBRANE COMPONENT"/>
    <property type="match status" value="1"/>
</dbReference>
<keyword evidence="10 12" id="KW-0472">Membrane</keyword>
<dbReference type="RefSeq" id="WP_120104417.1">
    <property type="nucleotide sequence ID" value="NZ_CP028884.1"/>
</dbReference>
<sequence>MGKFFENAQKFGRSFMLPIAILPAAGLFLGIGGSLSNPATVSAYSFLDIFFLQSAFKIMSTAGAIIFVNLAPIFAIGVAVGLAKSDKGTAGLASFIGYLVMNATIGILVDMSGKAEVLSSGAVGLILGIKTLETGVFGGVVVGILTYYLHNKFNKVELPRVLGFFSGSRFIPIIVSFSSILLAVFMFVFWPFMQSGISKVGVLVDSTGYVGTLIYGVFLRMLGPFGLHHIFYLPFWTTGLGGSEIVNGKLVEGTQNIFFAELAAQGTDRFFVGTSRFMSGRFITMMFGLPGAAFALYRLAKPSQKTKVFGLLLSAALTSFLTGITEPLEFSFLFVAPVLYVMHAVFDGFAFMLSHILQITIGQTFSGGFIDFILFGILQGNSRTNWILVPMVGVFWFFLYYITFTFLISRFDYKTPGREDILDSNDSSSSSSLKESSEGTVASQVIAGLGGADNIVELDCCATRLRVTVKDPLKVLKNTLENTGAKGVLVKGSGIQVIYGPGVSVLKNEIEEILDN</sequence>
<feature type="transmembrane region" description="Helical" evidence="12">
    <location>
        <begin position="386"/>
        <end position="408"/>
    </location>
</feature>
<organism evidence="15 16">
    <name type="scientific">Borrelia turcica IST7</name>
    <dbReference type="NCBI Taxonomy" id="1104446"/>
    <lineage>
        <taxon>Bacteria</taxon>
        <taxon>Pseudomonadati</taxon>
        <taxon>Spirochaetota</taxon>
        <taxon>Spirochaetia</taxon>
        <taxon>Spirochaetales</taxon>
        <taxon>Borreliaceae</taxon>
        <taxon>Borrelia</taxon>
    </lineage>
</organism>
<keyword evidence="7 12" id="KW-0812">Transmembrane</keyword>
<evidence type="ECO:0000313" key="15">
    <source>
        <dbReference type="EMBL" id="AYE36497.1"/>
    </source>
</evidence>
<dbReference type="GO" id="GO:0090563">
    <property type="term" value="F:protein-phosphocysteine-sugar phosphotransferase activity"/>
    <property type="evidence" value="ECO:0007669"/>
    <property type="project" value="TreeGrafter"/>
</dbReference>
<feature type="domain" description="PTS EIIC type-1" evidence="14">
    <location>
        <begin position="2"/>
        <end position="420"/>
    </location>
</feature>
<dbReference type="Pfam" id="PF02378">
    <property type="entry name" value="PTS_EIIC"/>
    <property type="match status" value="1"/>
</dbReference>
<feature type="transmembrane region" description="Helical" evidence="12">
    <location>
        <begin position="121"/>
        <end position="149"/>
    </location>
</feature>
<evidence type="ECO:0000256" key="9">
    <source>
        <dbReference type="ARBA" id="ARBA00022989"/>
    </source>
</evidence>
<dbReference type="InterPro" id="IPR018113">
    <property type="entry name" value="PTrfase_EIIB_Cys"/>
</dbReference>
<dbReference type="InterPro" id="IPR003352">
    <property type="entry name" value="PTS_EIIC"/>
</dbReference>
<dbReference type="InterPro" id="IPR013013">
    <property type="entry name" value="PTS_EIIC_1"/>
</dbReference>
<dbReference type="InterPro" id="IPR001996">
    <property type="entry name" value="PTS_IIB_1"/>
</dbReference>
<dbReference type="OrthoDB" id="9764327at2"/>
<dbReference type="GO" id="GO:0005886">
    <property type="term" value="C:plasma membrane"/>
    <property type="evidence" value="ECO:0007669"/>
    <property type="project" value="UniProtKB-SubCell"/>
</dbReference>
<feature type="domain" description="PTS EIIB type-1" evidence="13">
    <location>
        <begin position="439"/>
        <end position="516"/>
    </location>
</feature>
<dbReference type="Pfam" id="PF00367">
    <property type="entry name" value="PTS_EIIB"/>
    <property type="match status" value="1"/>
</dbReference>
<keyword evidence="5" id="KW-0808">Transferase</keyword>
<keyword evidence="8" id="KW-0418">Kinase</keyword>
<evidence type="ECO:0000256" key="8">
    <source>
        <dbReference type="ARBA" id="ARBA00022777"/>
    </source>
</evidence>
<dbReference type="KEGG" id="btur:DB313_03380"/>
<keyword evidence="3" id="KW-1003">Cell membrane</keyword>
<feature type="transmembrane region" description="Helical" evidence="12">
    <location>
        <begin position="278"/>
        <end position="296"/>
    </location>
</feature>
<evidence type="ECO:0000256" key="4">
    <source>
        <dbReference type="ARBA" id="ARBA00022597"/>
    </source>
</evidence>
<dbReference type="SUPFAM" id="SSF55604">
    <property type="entry name" value="Glucose permease domain IIB"/>
    <property type="match status" value="1"/>
</dbReference>
<evidence type="ECO:0000256" key="11">
    <source>
        <dbReference type="PROSITE-ProRule" id="PRU00421"/>
    </source>
</evidence>
<gene>
    <name evidence="15" type="ORF">DB313_03380</name>
</gene>
<evidence type="ECO:0000256" key="12">
    <source>
        <dbReference type="SAM" id="Phobius"/>
    </source>
</evidence>
<dbReference type="AlphaFoldDB" id="A0A386PNM7"/>
<evidence type="ECO:0000256" key="10">
    <source>
        <dbReference type="ARBA" id="ARBA00023136"/>
    </source>
</evidence>